<reference evidence="1 2" key="1">
    <citation type="journal article" date="2009" name="J. Bacteriol.">
        <title>Genome sequence of Azotobacter vinelandii, an obligate aerobe specialized to support diverse anaerobic metabolic processes.</title>
        <authorList>
            <person name="Setubal J.C."/>
            <person name="dos Santos P."/>
            <person name="Goldman B.S."/>
            <person name="Ertesvag H."/>
            <person name="Espin G."/>
            <person name="Rubio L.M."/>
            <person name="Valla S."/>
            <person name="Almeida N.F."/>
            <person name="Balasubramanian D."/>
            <person name="Cromes L."/>
            <person name="Curatti L."/>
            <person name="Du Z."/>
            <person name="Godsy E."/>
            <person name="Goodner B."/>
            <person name="Hellner-Burris K."/>
            <person name="Hernandez J.A."/>
            <person name="Houmiel K."/>
            <person name="Imperial J."/>
            <person name="Kennedy C."/>
            <person name="Larson T.J."/>
            <person name="Latreille P."/>
            <person name="Ligon L.S."/>
            <person name="Lu J."/>
            <person name="Maerk M."/>
            <person name="Miller N.M."/>
            <person name="Norton S."/>
            <person name="O'Carroll I.P."/>
            <person name="Paulsen I."/>
            <person name="Raulfs E.C."/>
            <person name="Roemer R."/>
            <person name="Rosser J."/>
            <person name="Segura D."/>
            <person name="Slater S."/>
            <person name="Stricklin S.L."/>
            <person name="Studholme D.J."/>
            <person name="Sun J."/>
            <person name="Viana C.J."/>
            <person name="Wallin E."/>
            <person name="Wang B."/>
            <person name="Wheeler C."/>
            <person name="Zhu H."/>
            <person name="Dean D.R."/>
            <person name="Dixon R."/>
            <person name="Wood D."/>
        </authorList>
    </citation>
    <scope>NUCLEOTIDE SEQUENCE [LARGE SCALE GENOMIC DNA]</scope>
    <source>
        <strain evidence="2">DJ / ATCC BAA-1303</strain>
    </source>
</reference>
<accession>C1DI90</accession>
<proteinExistence type="predicted"/>
<gene>
    <name evidence="1" type="ordered locus">Avin_03270</name>
</gene>
<dbReference type="EnsemblBacteria" id="ACO76587">
    <property type="protein sequence ID" value="ACO76587"/>
    <property type="gene ID" value="Avin_03270"/>
</dbReference>
<name>C1DI90_AZOVD</name>
<protein>
    <submittedName>
        <fullName evidence="1">Uncharacterized protein</fullName>
    </submittedName>
</protein>
<dbReference type="STRING" id="322710.Avin_03270"/>
<dbReference type="Proteomes" id="UP000002424">
    <property type="component" value="Chromosome"/>
</dbReference>
<keyword evidence="2" id="KW-1185">Reference proteome</keyword>
<dbReference type="HOGENOM" id="CLU_3229026_0_0_6"/>
<evidence type="ECO:0000313" key="1">
    <source>
        <dbReference type="EMBL" id="ACO76587.1"/>
    </source>
</evidence>
<dbReference type="AlphaFoldDB" id="C1DI90"/>
<evidence type="ECO:0000313" key="2">
    <source>
        <dbReference type="Proteomes" id="UP000002424"/>
    </source>
</evidence>
<sequence length="43" mass="4660">MGGGRHAHSTRDMGDMGSDEMIIMRNVVMLASRHSNANAAVFQ</sequence>
<dbReference type="EMBL" id="CP001157">
    <property type="protein sequence ID" value="ACO76587.1"/>
    <property type="molecule type" value="Genomic_DNA"/>
</dbReference>
<organism evidence="1 2">
    <name type="scientific">Azotobacter vinelandii (strain DJ / ATCC BAA-1303)</name>
    <dbReference type="NCBI Taxonomy" id="322710"/>
    <lineage>
        <taxon>Bacteria</taxon>
        <taxon>Pseudomonadati</taxon>
        <taxon>Pseudomonadota</taxon>
        <taxon>Gammaproteobacteria</taxon>
        <taxon>Pseudomonadales</taxon>
        <taxon>Pseudomonadaceae</taxon>
        <taxon>Azotobacter</taxon>
    </lineage>
</organism>
<dbReference type="KEGG" id="avn:Avin_03270"/>